<dbReference type="Proteomes" id="UP000239649">
    <property type="component" value="Unassembled WGS sequence"/>
</dbReference>
<reference evidence="2 3" key="1">
    <citation type="journal article" date="2018" name="Plant J.">
        <title>Genome sequences of Chlorella sorokiniana UTEX 1602 and Micractinium conductrix SAG 241.80: implications to maltose excretion by a green alga.</title>
        <authorList>
            <person name="Arriola M.B."/>
            <person name="Velmurugan N."/>
            <person name="Zhang Y."/>
            <person name="Plunkett M.H."/>
            <person name="Hondzo H."/>
            <person name="Barney B.M."/>
        </authorList>
    </citation>
    <scope>NUCLEOTIDE SEQUENCE [LARGE SCALE GENOMIC DNA]</scope>
    <source>
        <strain evidence="2 3">SAG 241.80</strain>
    </source>
</reference>
<protein>
    <submittedName>
        <fullName evidence="2">Mu-like prophage gp37</fullName>
    </submittedName>
</protein>
<dbReference type="EMBL" id="LHPF02000026">
    <property type="protein sequence ID" value="PSC69539.1"/>
    <property type="molecule type" value="Genomic_DNA"/>
</dbReference>
<evidence type="ECO:0000313" key="2">
    <source>
        <dbReference type="EMBL" id="PSC69539.1"/>
    </source>
</evidence>
<evidence type="ECO:0000256" key="1">
    <source>
        <dbReference type="SAM" id="MobiDB-lite"/>
    </source>
</evidence>
<dbReference type="OrthoDB" id="538747at2759"/>
<comment type="caution">
    <text evidence="2">The sequence shown here is derived from an EMBL/GenBank/DDBJ whole genome shotgun (WGS) entry which is preliminary data.</text>
</comment>
<gene>
    <name evidence="2" type="ORF">C2E20_6997</name>
</gene>
<organism evidence="2 3">
    <name type="scientific">Micractinium conductrix</name>
    <dbReference type="NCBI Taxonomy" id="554055"/>
    <lineage>
        <taxon>Eukaryota</taxon>
        <taxon>Viridiplantae</taxon>
        <taxon>Chlorophyta</taxon>
        <taxon>core chlorophytes</taxon>
        <taxon>Trebouxiophyceae</taxon>
        <taxon>Chlorellales</taxon>
        <taxon>Chlorellaceae</taxon>
        <taxon>Chlorella clade</taxon>
        <taxon>Micractinium</taxon>
    </lineage>
</organism>
<accession>A0A2P6V623</accession>
<sequence length="78" mass="8413">MTLTFAPASVKAGMEARDEAMEFQCQQMFDCDGDRRDYAKKQWADFVARDGVPARKAAARSPAASAAGEARAVEAPSE</sequence>
<evidence type="ECO:0000313" key="3">
    <source>
        <dbReference type="Proteomes" id="UP000239649"/>
    </source>
</evidence>
<proteinExistence type="predicted"/>
<keyword evidence="3" id="KW-1185">Reference proteome</keyword>
<feature type="region of interest" description="Disordered" evidence="1">
    <location>
        <begin position="59"/>
        <end position="78"/>
    </location>
</feature>
<dbReference type="AlphaFoldDB" id="A0A2P6V623"/>
<name>A0A2P6V623_9CHLO</name>